<organism evidence="8">
    <name type="scientific">Blautia glucerasea</name>
    <dbReference type="NCBI Taxonomy" id="536633"/>
    <lineage>
        <taxon>Bacteria</taxon>
        <taxon>Bacillati</taxon>
        <taxon>Bacillota</taxon>
        <taxon>Clostridia</taxon>
        <taxon>Lachnospirales</taxon>
        <taxon>Lachnospiraceae</taxon>
        <taxon>Blautia</taxon>
    </lineage>
</organism>
<dbReference type="InterPro" id="IPR001279">
    <property type="entry name" value="Metallo-B-lactamas"/>
</dbReference>
<evidence type="ECO:0000256" key="3">
    <source>
        <dbReference type="ARBA" id="ARBA00022692"/>
    </source>
</evidence>
<feature type="transmembrane region" description="Helical" evidence="6">
    <location>
        <begin position="232"/>
        <end position="263"/>
    </location>
</feature>
<dbReference type="InterPro" id="IPR036866">
    <property type="entry name" value="RibonucZ/Hydroxyglut_hydro"/>
</dbReference>
<dbReference type="InterPro" id="IPR052159">
    <property type="entry name" value="Competence_DNA_uptake"/>
</dbReference>
<dbReference type="RefSeq" id="WP_156353785.1">
    <property type="nucleotide sequence ID" value="NZ_CACRST010000013.1"/>
</dbReference>
<dbReference type="Pfam" id="PF13567">
    <property type="entry name" value="DUF4131"/>
    <property type="match status" value="1"/>
</dbReference>
<keyword evidence="5 6" id="KW-0472">Membrane</keyword>
<name>A0A6N2TB48_9FIRM</name>
<feature type="transmembrane region" description="Helical" evidence="6">
    <location>
        <begin position="292"/>
        <end position="315"/>
    </location>
</feature>
<comment type="subcellular location">
    <subcellularLocation>
        <location evidence="1">Cell membrane</location>
        <topology evidence="1">Multi-pass membrane protein</topology>
    </subcellularLocation>
</comment>
<feature type="transmembrane region" description="Helical" evidence="6">
    <location>
        <begin position="422"/>
        <end position="441"/>
    </location>
</feature>
<dbReference type="EMBL" id="CACRST010000013">
    <property type="protein sequence ID" value="VYT00926.1"/>
    <property type="molecule type" value="Genomic_DNA"/>
</dbReference>
<keyword evidence="4 6" id="KW-1133">Transmembrane helix</keyword>
<feature type="transmembrane region" description="Helical" evidence="6">
    <location>
        <begin position="270"/>
        <end position="286"/>
    </location>
</feature>
<dbReference type="PANTHER" id="PTHR30619">
    <property type="entry name" value="DNA INTERNALIZATION/COMPETENCE PROTEIN COMEC/REC2"/>
    <property type="match status" value="1"/>
</dbReference>
<gene>
    <name evidence="8" type="ORF">BGLFYP119_01448</name>
</gene>
<dbReference type="InterPro" id="IPR004477">
    <property type="entry name" value="ComEC_N"/>
</dbReference>
<feature type="transmembrane region" description="Helical" evidence="6">
    <location>
        <begin position="6"/>
        <end position="28"/>
    </location>
</feature>
<dbReference type="InterPro" id="IPR025405">
    <property type="entry name" value="DUF4131"/>
</dbReference>
<dbReference type="SUPFAM" id="SSF56281">
    <property type="entry name" value="Metallo-hydrolase/oxidoreductase"/>
    <property type="match status" value="1"/>
</dbReference>
<sequence length="755" mass="83278">MARRPICLVCLMLMLCMCLADLAGIPLIRGNPLPRQTKDYIEGHPKAVIVGEVQQCQATEFSFSVYLKNVSLADQPENNPIYNVRVFLKNKEDLPAGTFVKAEGKLERVAAPRNPGEFDSRQYYACQHIYYFMKNAVIKKKSSGYSFYRQFMHKIREKLGQALKKCAGKDASLFEAMLLGEKSNLEEERKLRYQMAGMIHILAISGLHISILGMGLFSFLKKAGLGNGGAGFLALFIMLQYGMLTGGSISAMRSVCMFVLAVGAKITGRIYDLLTALALSAILLLLDAPACLYSSSFLLSFGAVVGLSVLAPYLMRLLEIKGKIGKALISSIAVQTASLPISLLFFGQVSIAGIFLNLLVLPTVGGVLLSGLCCSILGLFCQELGMVAALPGRILLWLYEITGSMAGAFPFCTWIGGTPKIWQIIFYYILLTTGIFLGLVIKRRKKNQQERKGEKFFLFQKYRSLILAYGILAAFLGSGIFVLSWKMQKELRITCLDVGQGDGIVVETPEKQVFLIDFGSSNKKNTAQYQLLPYLKSRGISYIDGIFISHTDGDHISGILEFLEMTNKNLTSIKVGALLLPDWKSPPKAYEDLALLAKKSGIKVIRTGEGDRFTDGETKFSVLAPEEGAEGKNVNEEGMVIELEHKGFRGIFTGDIGMETEKNLLGSLRDVDFLKTAHHGSRYSTGEEFLKQVKPELAVISCSDSNTYGHPSPETTLRLKEEGVQVEYTMKSGAITIGTDGEQIWVERFCEREEP</sequence>
<feature type="domain" description="Metallo-beta-lactamase" evidence="7">
    <location>
        <begin position="500"/>
        <end position="704"/>
    </location>
</feature>
<feature type="transmembrane region" description="Helical" evidence="6">
    <location>
        <begin position="199"/>
        <end position="220"/>
    </location>
</feature>
<dbReference type="NCBIfam" id="TIGR00361">
    <property type="entry name" value="ComEC_Rec2"/>
    <property type="match status" value="1"/>
</dbReference>
<feature type="transmembrane region" description="Helical" evidence="6">
    <location>
        <begin position="327"/>
        <end position="347"/>
    </location>
</feature>
<dbReference type="SMART" id="SM00849">
    <property type="entry name" value="Lactamase_B"/>
    <property type="match status" value="1"/>
</dbReference>
<dbReference type="Pfam" id="PF00753">
    <property type="entry name" value="Lactamase_B"/>
    <property type="match status" value="1"/>
</dbReference>
<accession>A0A6N2TB48</accession>
<evidence type="ECO:0000256" key="6">
    <source>
        <dbReference type="SAM" id="Phobius"/>
    </source>
</evidence>
<keyword evidence="2" id="KW-1003">Cell membrane</keyword>
<dbReference type="Gene3D" id="3.60.15.10">
    <property type="entry name" value="Ribonuclease Z/Hydroxyacylglutathione hydrolase-like"/>
    <property type="match status" value="1"/>
</dbReference>
<dbReference type="Pfam" id="PF03772">
    <property type="entry name" value="Competence"/>
    <property type="match status" value="1"/>
</dbReference>
<dbReference type="NCBIfam" id="TIGR00360">
    <property type="entry name" value="ComEC_N-term"/>
    <property type="match status" value="1"/>
</dbReference>
<evidence type="ECO:0000256" key="1">
    <source>
        <dbReference type="ARBA" id="ARBA00004651"/>
    </source>
</evidence>
<evidence type="ECO:0000313" key="8">
    <source>
        <dbReference type="EMBL" id="VYT00926.1"/>
    </source>
</evidence>
<feature type="transmembrane region" description="Helical" evidence="6">
    <location>
        <begin position="462"/>
        <end position="485"/>
    </location>
</feature>
<protein>
    <submittedName>
        <fullName evidence="8">ComEC family competence protein</fullName>
    </submittedName>
</protein>
<dbReference type="GO" id="GO:0030420">
    <property type="term" value="P:establishment of competence for transformation"/>
    <property type="evidence" value="ECO:0007669"/>
    <property type="project" value="InterPro"/>
</dbReference>
<dbReference type="AlphaFoldDB" id="A0A6N2TB48"/>
<evidence type="ECO:0000256" key="5">
    <source>
        <dbReference type="ARBA" id="ARBA00023136"/>
    </source>
</evidence>
<dbReference type="PANTHER" id="PTHR30619:SF1">
    <property type="entry name" value="RECOMBINATION PROTEIN 2"/>
    <property type="match status" value="1"/>
</dbReference>
<feature type="transmembrane region" description="Helical" evidence="6">
    <location>
        <begin position="394"/>
        <end position="416"/>
    </location>
</feature>
<proteinExistence type="predicted"/>
<dbReference type="GO" id="GO:0005886">
    <property type="term" value="C:plasma membrane"/>
    <property type="evidence" value="ECO:0007669"/>
    <property type="project" value="UniProtKB-SubCell"/>
</dbReference>
<evidence type="ECO:0000259" key="7">
    <source>
        <dbReference type="SMART" id="SM00849"/>
    </source>
</evidence>
<dbReference type="InterPro" id="IPR035681">
    <property type="entry name" value="ComA-like_MBL"/>
</dbReference>
<dbReference type="InterPro" id="IPR004797">
    <property type="entry name" value="Competence_ComEC/Rec2"/>
</dbReference>
<feature type="transmembrane region" description="Helical" evidence="6">
    <location>
        <begin position="359"/>
        <end position="382"/>
    </location>
</feature>
<keyword evidence="3 6" id="KW-0812">Transmembrane</keyword>
<evidence type="ECO:0000256" key="4">
    <source>
        <dbReference type="ARBA" id="ARBA00022989"/>
    </source>
</evidence>
<evidence type="ECO:0000256" key="2">
    <source>
        <dbReference type="ARBA" id="ARBA00022475"/>
    </source>
</evidence>
<reference evidence="8" key="1">
    <citation type="submission" date="2019-11" db="EMBL/GenBank/DDBJ databases">
        <authorList>
            <person name="Feng L."/>
        </authorList>
    </citation>
    <scope>NUCLEOTIDE SEQUENCE</scope>
    <source>
        <strain evidence="8">BgluceraseaLFYP119</strain>
    </source>
</reference>
<dbReference type="CDD" id="cd07731">
    <property type="entry name" value="ComA-like_MBL-fold"/>
    <property type="match status" value="1"/>
</dbReference>